<protein>
    <submittedName>
        <fullName evidence="12">CBS domain containing-hemolysin-like protein</fullName>
    </submittedName>
</protein>
<evidence type="ECO:0000313" key="12">
    <source>
        <dbReference type="EMBL" id="MBA2879877.1"/>
    </source>
</evidence>
<evidence type="ECO:0000259" key="11">
    <source>
        <dbReference type="PROSITE" id="PS51846"/>
    </source>
</evidence>
<evidence type="ECO:0000259" key="10">
    <source>
        <dbReference type="PROSITE" id="PS51371"/>
    </source>
</evidence>
<keyword evidence="2 8" id="KW-0812">Transmembrane</keyword>
<dbReference type="InterPro" id="IPR044751">
    <property type="entry name" value="Ion_transp-like_CBS"/>
</dbReference>
<keyword evidence="13" id="KW-1185">Reference proteome</keyword>
<dbReference type="Pfam" id="PF01595">
    <property type="entry name" value="CNNM"/>
    <property type="match status" value="1"/>
</dbReference>
<keyword evidence="6 8" id="KW-0472">Membrane</keyword>
<proteinExistence type="predicted"/>
<feature type="transmembrane region" description="Helical" evidence="9">
    <location>
        <begin position="119"/>
        <end position="138"/>
    </location>
</feature>
<evidence type="ECO:0000256" key="3">
    <source>
        <dbReference type="ARBA" id="ARBA00022737"/>
    </source>
</evidence>
<dbReference type="PROSITE" id="PS51371">
    <property type="entry name" value="CBS"/>
    <property type="match status" value="1"/>
</dbReference>
<feature type="domain" description="CNNM transmembrane" evidence="11">
    <location>
        <begin position="1"/>
        <end position="179"/>
    </location>
</feature>
<evidence type="ECO:0000256" key="2">
    <source>
        <dbReference type="ARBA" id="ARBA00022692"/>
    </source>
</evidence>
<evidence type="ECO:0000256" key="7">
    <source>
        <dbReference type="PROSITE-ProRule" id="PRU00703"/>
    </source>
</evidence>
<evidence type="ECO:0000256" key="4">
    <source>
        <dbReference type="ARBA" id="ARBA00022989"/>
    </source>
</evidence>
<gene>
    <name evidence="12" type="ORF">HNR65_000184</name>
</gene>
<evidence type="ECO:0000256" key="9">
    <source>
        <dbReference type="SAM" id="Phobius"/>
    </source>
</evidence>
<evidence type="ECO:0000256" key="1">
    <source>
        <dbReference type="ARBA" id="ARBA00004141"/>
    </source>
</evidence>
<organism evidence="12 13">
    <name type="scientific">Desulfosalsimonas propionicica</name>
    <dbReference type="NCBI Taxonomy" id="332175"/>
    <lineage>
        <taxon>Bacteria</taxon>
        <taxon>Pseudomonadati</taxon>
        <taxon>Thermodesulfobacteriota</taxon>
        <taxon>Desulfobacteria</taxon>
        <taxon>Desulfobacterales</taxon>
        <taxon>Desulfosalsimonadaceae</taxon>
        <taxon>Desulfosalsimonas</taxon>
    </lineage>
</organism>
<dbReference type="RefSeq" id="WP_181549566.1">
    <property type="nucleotide sequence ID" value="NZ_JACDUS010000001.1"/>
</dbReference>
<evidence type="ECO:0000313" key="13">
    <source>
        <dbReference type="Proteomes" id="UP000525298"/>
    </source>
</evidence>
<dbReference type="PANTHER" id="PTHR22777:SF4">
    <property type="entry name" value="UPF0053 PROTEIN SLL1254"/>
    <property type="match status" value="1"/>
</dbReference>
<keyword evidence="5 7" id="KW-0129">CBS domain</keyword>
<dbReference type="Gene3D" id="3.10.580.10">
    <property type="entry name" value="CBS-domain"/>
    <property type="match status" value="1"/>
</dbReference>
<dbReference type="GO" id="GO:0005886">
    <property type="term" value="C:plasma membrane"/>
    <property type="evidence" value="ECO:0007669"/>
    <property type="project" value="TreeGrafter"/>
</dbReference>
<name>A0A7W0C681_9BACT</name>
<dbReference type="EMBL" id="JACDUS010000001">
    <property type="protein sequence ID" value="MBA2879877.1"/>
    <property type="molecule type" value="Genomic_DNA"/>
</dbReference>
<reference evidence="12 13" key="1">
    <citation type="submission" date="2020-07" db="EMBL/GenBank/DDBJ databases">
        <title>Genomic Encyclopedia of Type Strains, Phase IV (KMG-IV): sequencing the most valuable type-strain genomes for metagenomic binning, comparative biology and taxonomic classification.</title>
        <authorList>
            <person name="Goeker M."/>
        </authorList>
    </citation>
    <scope>NUCLEOTIDE SEQUENCE [LARGE SCALE GENOMIC DNA]</scope>
    <source>
        <strain evidence="12 13">DSM 17721</strain>
    </source>
</reference>
<evidence type="ECO:0000256" key="8">
    <source>
        <dbReference type="PROSITE-ProRule" id="PRU01193"/>
    </source>
</evidence>
<accession>A0A7W0C681</accession>
<evidence type="ECO:0000256" key="5">
    <source>
        <dbReference type="ARBA" id="ARBA00023122"/>
    </source>
</evidence>
<dbReference type="InterPro" id="IPR046342">
    <property type="entry name" value="CBS_dom_sf"/>
</dbReference>
<dbReference type="PROSITE" id="PS51846">
    <property type="entry name" value="CNNM"/>
    <property type="match status" value="1"/>
</dbReference>
<dbReference type="PANTHER" id="PTHR22777">
    <property type="entry name" value="HEMOLYSIN-RELATED"/>
    <property type="match status" value="1"/>
</dbReference>
<feature type="transmembrane region" description="Helical" evidence="9">
    <location>
        <begin position="6"/>
        <end position="36"/>
    </location>
</feature>
<dbReference type="Proteomes" id="UP000525298">
    <property type="component" value="Unassembled WGS sequence"/>
</dbReference>
<feature type="domain" description="CBS" evidence="10">
    <location>
        <begin position="263"/>
        <end position="321"/>
    </location>
</feature>
<comment type="caution">
    <text evidence="12">The sequence shown here is derived from an EMBL/GenBank/DDBJ whole genome shotgun (WGS) entry which is preliminary data.</text>
</comment>
<sequence>MTLLFIYLFIALGVSFLCSIMESVLLSITPSFTAAFEEVHPKTGKLLRTLKTDIDRPLAAILSLNTIAHTVGAAGVGAQAVAVFGSQYVGITSAVLTFLILVLSEIIPKTIGALFWRSLTRPTVLLLRSLIIVLYPLVQMSQVITYLFSRGKKITPVTRDEIRALADLGFEEGLFLEKESRILKNLMRLSSIRAADIMTPRKVMFSLPESMRIDEVYKVYPSIHVSRIPLYEPDNKSIARYILKDDLLLALATGDATRTVSGLGRDMLAVPETVNLFRLFEQLLDRREHIALVVDEYGGIAGLVSMEDILETLLGTEIIDETDTIPNMRKWARKQWYERARSHGLIAAEDDQSIETESRLPDSS</sequence>
<comment type="subcellular location">
    <subcellularLocation>
        <location evidence="1">Membrane</location>
        <topology evidence="1">Multi-pass membrane protein</topology>
    </subcellularLocation>
</comment>
<evidence type="ECO:0000256" key="6">
    <source>
        <dbReference type="ARBA" id="ARBA00023136"/>
    </source>
</evidence>
<dbReference type="InterPro" id="IPR000644">
    <property type="entry name" value="CBS_dom"/>
</dbReference>
<feature type="transmembrane region" description="Helical" evidence="9">
    <location>
        <begin position="57"/>
        <end position="82"/>
    </location>
</feature>
<dbReference type="InterPro" id="IPR002550">
    <property type="entry name" value="CNNM"/>
</dbReference>
<keyword evidence="4 8" id="KW-1133">Transmembrane helix</keyword>
<dbReference type="Pfam" id="PF00571">
    <property type="entry name" value="CBS"/>
    <property type="match status" value="1"/>
</dbReference>
<dbReference type="SUPFAM" id="SSF54631">
    <property type="entry name" value="CBS-domain pair"/>
    <property type="match status" value="1"/>
</dbReference>
<dbReference type="CDD" id="cd04590">
    <property type="entry name" value="CBS_pair_CorC_HlyC_assoc"/>
    <property type="match status" value="1"/>
</dbReference>
<dbReference type="AlphaFoldDB" id="A0A7W0C681"/>
<keyword evidence="3" id="KW-0677">Repeat</keyword>
<feature type="transmembrane region" description="Helical" evidence="9">
    <location>
        <begin position="88"/>
        <end position="107"/>
    </location>
</feature>